<dbReference type="PANTHER" id="PTHR46033">
    <property type="entry name" value="PROTEIN MAIN-LIKE 2"/>
    <property type="match status" value="1"/>
</dbReference>
<comment type="caution">
    <text evidence="3">The sequence shown here is derived from an EMBL/GenBank/DDBJ whole genome shotgun (WGS) entry which is preliminary data.</text>
</comment>
<evidence type="ECO:0000256" key="1">
    <source>
        <dbReference type="SAM" id="MobiDB-lite"/>
    </source>
</evidence>
<feature type="compositionally biased region" description="Basic and acidic residues" evidence="1">
    <location>
        <begin position="198"/>
        <end position="213"/>
    </location>
</feature>
<feature type="domain" description="Aminotransferase-like plant mobile" evidence="2">
    <location>
        <begin position="43"/>
        <end position="142"/>
    </location>
</feature>
<evidence type="ECO:0000313" key="4">
    <source>
        <dbReference type="Proteomes" id="UP000828251"/>
    </source>
</evidence>
<dbReference type="InterPro" id="IPR044824">
    <property type="entry name" value="MAIN-like"/>
</dbReference>
<feature type="compositionally biased region" description="Low complexity" evidence="1">
    <location>
        <begin position="164"/>
        <end position="175"/>
    </location>
</feature>
<proteinExistence type="predicted"/>
<name>A0A9D3W806_9ROSI</name>
<keyword evidence="4" id="KW-1185">Reference proteome</keyword>
<organism evidence="3 4">
    <name type="scientific">Gossypium stocksii</name>
    <dbReference type="NCBI Taxonomy" id="47602"/>
    <lineage>
        <taxon>Eukaryota</taxon>
        <taxon>Viridiplantae</taxon>
        <taxon>Streptophyta</taxon>
        <taxon>Embryophyta</taxon>
        <taxon>Tracheophyta</taxon>
        <taxon>Spermatophyta</taxon>
        <taxon>Magnoliopsida</taxon>
        <taxon>eudicotyledons</taxon>
        <taxon>Gunneridae</taxon>
        <taxon>Pentapetalae</taxon>
        <taxon>rosids</taxon>
        <taxon>malvids</taxon>
        <taxon>Malvales</taxon>
        <taxon>Malvaceae</taxon>
        <taxon>Malvoideae</taxon>
        <taxon>Gossypium</taxon>
    </lineage>
</organism>
<evidence type="ECO:0000313" key="3">
    <source>
        <dbReference type="EMBL" id="KAH1114622.1"/>
    </source>
</evidence>
<sequence length="233" mass="26994">MGGCLSILQSWALSIFTSSSGPLIYISTHNEVEPFSELCRNTYLFRRYTASIRPMIRSTIIPDEYFQNPNAWHVKVPLVSYATVEMHQSDRVLRQFGFQQLIPVAPEVFDDEHKVDLRQLHTNWPIFWSHYIKMWENRYDYILTQEPIIVPKPSSHEGLHKASSESSSFYQSPSSYGVQTPPPWVIQTPPQSLFYQDPLREEPQPPPEAEPRRNPALTCRRPPCGTDSDRHGH</sequence>
<dbReference type="OrthoDB" id="1751334at2759"/>
<accession>A0A9D3W806</accession>
<feature type="compositionally biased region" description="Basic and acidic residues" evidence="1">
    <location>
        <begin position="154"/>
        <end position="163"/>
    </location>
</feature>
<dbReference type="EMBL" id="JAIQCV010000003">
    <property type="protein sequence ID" value="KAH1114622.1"/>
    <property type="molecule type" value="Genomic_DNA"/>
</dbReference>
<dbReference type="InterPro" id="IPR019557">
    <property type="entry name" value="AminoTfrase-like_pln_mobile"/>
</dbReference>
<dbReference type="Pfam" id="PF10536">
    <property type="entry name" value="PMD"/>
    <property type="match status" value="1"/>
</dbReference>
<reference evidence="3 4" key="1">
    <citation type="journal article" date="2021" name="Plant Biotechnol. J.">
        <title>Multi-omics assisted identification of the key and species-specific regulatory components of drought-tolerant mechanisms in Gossypium stocksii.</title>
        <authorList>
            <person name="Yu D."/>
            <person name="Ke L."/>
            <person name="Zhang D."/>
            <person name="Wu Y."/>
            <person name="Sun Y."/>
            <person name="Mei J."/>
            <person name="Sun J."/>
            <person name="Sun Y."/>
        </authorList>
    </citation>
    <scope>NUCLEOTIDE SEQUENCE [LARGE SCALE GENOMIC DNA]</scope>
    <source>
        <strain evidence="4">cv. E1</strain>
        <tissue evidence="3">Leaf</tissue>
    </source>
</reference>
<feature type="region of interest" description="Disordered" evidence="1">
    <location>
        <begin position="154"/>
        <end position="233"/>
    </location>
</feature>
<dbReference type="Proteomes" id="UP000828251">
    <property type="component" value="Unassembled WGS sequence"/>
</dbReference>
<dbReference type="AlphaFoldDB" id="A0A9D3W806"/>
<evidence type="ECO:0000259" key="2">
    <source>
        <dbReference type="Pfam" id="PF10536"/>
    </source>
</evidence>
<dbReference type="GO" id="GO:0010073">
    <property type="term" value="P:meristem maintenance"/>
    <property type="evidence" value="ECO:0007669"/>
    <property type="project" value="InterPro"/>
</dbReference>
<protein>
    <recommendedName>
        <fullName evidence="2">Aminotransferase-like plant mobile domain-containing protein</fullName>
    </recommendedName>
</protein>
<dbReference type="PANTHER" id="PTHR46033:SF8">
    <property type="entry name" value="PROTEIN MAINTENANCE OF MERISTEMS-LIKE"/>
    <property type="match status" value="1"/>
</dbReference>
<gene>
    <name evidence="3" type="ORF">J1N35_008000</name>
</gene>